<feature type="signal peptide" evidence="1">
    <location>
        <begin position="1"/>
        <end position="21"/>
    </location>
</feature>
<evidence type="ECO:0000313" key="6">
    <source>
        <dbReference type="Proteomes" id="UP000322283"/>
    </source>
</evidence>
<organism evidence="3 5">
    <name type="scientific">Neomoorella thermoacetica</name>
    <name type="common">Clostridium thermoaceticum</name>
    <dbReference type="NCBI Taxonomy" id="1525"/>
    <lineage>
        <taxon>Bacteria</taxon>
        <taxon>Bacillati</taxon>
        <taxon>Bacillota</taxon>
        <taxon>Clostridia</taxon>
        <taxon>Neomoorellales</taxon>
        <taxon>Neomoorellaceae</taxon>
        <taxon>Neomoorella</taxon>
    </lineage>
</organism>
<feature type="domain" description="Copper amine oxidase-like N-terminal" evidence="2">
    <location>
        <begin position="89"/>
        <end position="189"/>
    </location>
</feature>
<protein>
    <recommendedName>
        <fullName evidence="2">Copper amine oxidase-like N-terminal domain-containing protein</fullName>
    </recommendedName>
</protein>
<accession>A0AAC9MT61</accession>
<gene>
    <name evidence="3" type="ORF">Maut_00650</name>
    <name evidence="4" type="ORF">MTAT_29650</name>
</gene>
<dbReference type="AlphaFoldDB" id="A0AAC9MT61"/>
<dbReference type="Pfam" id="PF07833">
    <property type="entry name" value="Cu_amine_oxidN1"/>
    <property type="match status" value="1"/>
</dbReference>
<reference evidence="3 5" key="1">
    <citation type="submission" date="2016-08" db="EMBL/GenBank/DDBJ databases">
        <title>Moorella thermoacetica DSM 103132.</title>
        <authorList>
            <person name="Jendresen C.B."/>
            <person name="Redl S.M."/>
            <person name="Jensen T.O."/>
            <person name="Nielsen A.T."/>
        </authorList>
    </citation>
    <scope>NUCLEOTIDE SEQUENCE [LARGE SCALE GENOMIC DNA]</scope>
    <source>
        <strain evidence="3 5">DSM 103132</strain>
    </source>
</reference>
<reference evidence="4 6" key="2">
    <citation type="submission" date="2019-05" db="EMBL/GenBank/DDBJ databases">
        <title>Genome sequence of Moorella thermoacetica ATCC 33924.</title>
        <authorList>
            <person name="Poehlein A."/>
            <person name="Bengelsdorf F.R."/>
            <person name="Duerre P."/>
            <person name="Daniel R."/>
        </authorList>
    </citation>
    <scope>NUCLEOTIDE SEQUENCE [LARGE SCALE GENOMIC DNA]</scope>
    <source>
        <strain evidence="4 6">ATCC 33924</strain>
    </source>
</reference>
<dbReference type="EMBL" id="CP017019">
    <property type="protein sequence ID" value="AOQ23113.1"/>
    <property type="molecule type" value="Genomic_DNA"/>
</dbReference>
<dbReference type="Gene3D" id="3.30.457.10">
    <property type="entry name" value="Copper amine oxidase-like, N-terminal domain"/>
    <property type="match status" value="1"/>
</dbReference>
<evidence type="ECO:0000256" key="1">
    <source>
        <dbReference type="SAM" id="SignalP"/>
    </source>
</evidence>
<name>A0AAC9MT61_NEOTH</name>
<sequence length="193" mass="21748">MRTNKFVALALVLAFTLTLFAGVVPAGAQSMESVAKVYPDEYYSPETAPYVRIFTFDDPYFGTPRVNLPPDKWGNPQVLVGRPIDITQPEWKPFVDANGRTQFPIRFVAESLGYQVDWSDKEQKVTLSKNGHTVVMTIGSKAYTVDGVTKYMDTEPFLQADRTFVPLRFVAEGLGYVVTWHRTHNFVYIGPKA</sequence>
<dbReference type="Proteomes" id="UP000094598">
    <property type="component" value="Chromosome"/>
</dbReference>
<evidence type="ECO:0000259" key="2">
    <source>
        <dbReference type="Pfam" id="PF07833"/>
    </source>
</evidence>
<evidence type="ECO:0000313" key="5">
    <source>
        <dbReference type="Proteomes" id="UP000094598"/>
    </source>
</evidence>
<keyword evidence="1" id="KW-0732">Signal</keyword>
<dbReference type="SUPFAM" id="SSF55383">
    <property type="entry name" value="Copper amine oxidase, domain N"/>
    <property type="match status" value="1"/>
</dbReference>
<proteinExistence type="predicted"/>
<dbReference type="Proteomes" id="UP000322283">
    <property type="component" value="Unassembled WGS sequence"/>
</dbReference>
<dbReference type="InterPro" id="IPR036582">
    <property type="entry name" value="Mao_N_sf"/>
</dbReference>
<keyword evidence="6" id="KW-1185">Reference proteome</keyword>
<dbReference type="EMBL" id="VCDX01000022">
    <property type="protein sequence ID" value="TYL07026.1"/>
    <property type="molecule type" value="Genomic_DNA"/>
</dbReference>
<evidence type="ECO:0000313" key="4">
    <source>
        <dbReference type="EMBL" id="TYL07026.1"/>
    </source>
</evidence>
<dbReference type="RefSeq" id="WP_069588354.1">
    <property type="nucleotide sequence ID" value="NZ_CP017019.1"/>
</dbReference>
<feature type="chain" id="PRO_5042037212" description="Copper amine oxidase-like N-terminal domain-containing protein" evidence="1">
    <location>
        <begin position="22"/>
        <end position="193"/>
    </location>
</feature>
<dbReference type="InterPro" id="IPR012854">
    <property type="entry name" value="Cu_amine_oxidase-like_N"/>
</dbReference>
<evidence type="ECO:0000313" key="3">
    <source>
        <dbReference type="EMBL" id="AOQ23113.1"/>
    </source>
</evidence>